<protein>
    <recommendedName>
        <fullName evidence="7">SVEP1</fullName>
    </recommendedName>
</protein>
<dbReference type="PROSITE" id="PS50041">
    <property type="entry name" value="C_TYPE_LECTIN_2"/>
    <property type="match status" value="2"/>
</dbReference>
<keyword evidence="2" id="KW-0732">Signal</keyword>
<dbReference type="Pfam" id="PF00059">
    <property type="entry name" value="Lectin_C"/>
    <property type="match status" value="1"/>
</dbReference>
<dbReference type="CDD" id="cd00037">
    <property type="entry name" value="CLECT"/>
    <property type="match status" value="2"/>
</dbReference>
<dbReference type="PANTHER" id="PTHR45710">
    <property type="entry name" value="C-TYPE LECTIN DOMAIN-CONTAINING PROTEIN 180"/>
    <property type="match status" value="1"/>
</dbReference>
<sequence>MNTIILVLLAVLPQSHAAVYVFRSETNSGFRAGTTDVTATLYIAVTGGNVSPPWNIEPLFSKSVTISSVSGPAGSSATGSGGTITETALTVTGGQIYTYEVIYSFSGNTATTYDGVSLSSNFDHVKVPTVAQDGVLEAQDITATSITTTPTATTTTTPTTTTTTTPTTTTTTPTTTTTTPTTPITTTTTTPTTTTTTTPTTTTTTTPTTTTTTTTPTTTTTTTTTPTTTTIDPTLCFSAPTFGLYSQHDGVAASYATGDTVEYSCNTNAEMCDDMEYTDEMIRSSCQGLDSWLGEPMKCCLTFNFEPYEGCFTGDITTTNMPGHVVPNYFEGRKHCHSHGAAYSGFYGRNSNTTEISVLCLDEDEFTLLSETLDYQCDTMQDGYLVGNEEVQGSVAVLSLYQTFYGEYYLRELNPYILNSDSHSFDNAATDESCAEYCSLSHGDLKKVYSIIYNASDCYCLDTRNSTVTAAEYGGVDCNANSISCSLFPDATEFANSYPNGSSCFDLFESHDRLMHGYYKLGDGWIKCHFYDGTYCEQDWIGFNGLCYAFTTEQGDFQEQEHKCAEMDANLVTITDSHHSSYVDKWTTDFLTLIFPKLAISGSSLYIGGYQPMIFGDTTEFKWLDGSINHEPPFKRYSGYPVLDASRRCLAIKFYQNIAFTTNEHCNITTNYGVCQKMSIVLDGVRSHGCWGLNSTNTRLHGPTMTPLSLSVSSPKECISALTSEDLLFGVQQAVCHTNSTAHTRYVVGRPSKTCVSGMGSADAFNIYVDGSTPRASIYSSSFGYIGCYPFNGVDGELKFTSNIMTLQACIEGCFGTPVTAYQYKFAAVNNDTCHCYADIFASAVNQNLRESMVSCDLPCPGNEMQRCGKASNTLYLNVYSAVKFYPNLWTCTDVAVNFLPVITNVAYRMRYGWFWYWTTTTLYRSYCPSTVVTHSDENCPTSWLRIYDRCFKVIPTSHYHHRDALETCRSYGGDLYRPGTELTELLRVIQMTSYRWTYRFSVGVSRVSNTTDEFFWSDGSLTTWTLYDKFNTRDDLLYGTLTGNDCFHTTVVYQQFLNTLGCAYNYAGFICSMQSLDQPQIYQGCADMQAQSASDSDVYTQHSGMTSTYCGQYCLTAGTRYSAVQDQTCQCIDDINSLTMVDRVEFCGDSCSGSLHQDCGGALHSSIYSVDYFPAESCLALYYSGHWDNSQYILNPGLKYGVTQEAAETCVMSDNSEGCENGWIGFMNRCYYFSQDAVTFDEAYSYCLARNSLIVSISHNSSEATFVEKSIKSRSEFRSIENFYVGLYRMDDGNYASSGYAWVDSGTNSFNRYSSSWDHNYASRSCVVMVRSDNYAWTNVECNTNASFICRSDPVDEMKCSVPPSSAEAGLNFNYYRLSNTLCREICQGEGYDYAVTQADNCQCHNASSVVGLSHVNLAECNIPCATHKYQQCGGTSKAMVIHSGSACPYGWTLF</sequence>
<organism evidence="5 6">
    <name type="scientific">Bugula neritina</name>
    <name type="common">Brown bryozoan</name>
    <name type="synonym">Sertularia neritina</name>
    <dbReference type="NCBI Taxonomy" id="10212"/>
    <lineage>
        <taxon>Eukaryota</taxon>
        <taxon>Metazoa</taxon>
        <taxon>Spiralia</taxon>
        <taxon>Lophotrochozoa</taxon>
        <taxon>Bryozoa</taxon>
        <taxon>Gymnolaemata</taxon>
        <taxon>Cheilostomatida</taxon>
        <taxon>Flustrina</taxon>
        <taxon>Buguloidea</taxon>
        <taxon>Bugulidae</taxon>
        <taxon>Bugula</taxon>
    </lineage>
</organism>
<dbReference type="SUPFAM" id="SSF56436">
    <property type="entry name" value="C-type lectin-like"/>
    <property type="match status" value="3"/>
</dbReference>
<dbReference type="InterPro" id="IPR050828">
    <property type="entry name" value="C-type_lectin/matrix_domain"/>
</dbReference>
<evidence type="ECO:0000256" key="1">
    <source>
        <dbReference type="SAM" id="MobiDB-lite"/>
    </source>
</evidence>
<dbReference type="InterPro" id="IPR002889">
    <property type="entry name" value="WSC_carb-bd"/>
</dbReference>
<dbReference type="EMBL" id="VXIV02000325">
    <property type="protein sequence ID" value="KAF6038940.1"/>
    <property type="molecule type" value="Genomic_DNA"/>
</dbReference>
<feature type="region of interest" description="Disordered" evidence="1">
    <location>
        <begin position="147"/>
        <end position="226"/>
    </location>
</feature>
<proteinExistence type="predicted"/>
<gene>
    <name evidence="5" type="ORF">EB796_002751</name>
</gene>
<dbReference type="Pfam" id="PF01822">
    <property type="entry name" value="WSC"/>
    <property type="match status" value="2"/>
</dbReference>
<reference evidence="5" key="1">
    <citation type="submission" date="2020-06" db="EMBL/GenBank/DDBJ databases">
        <title>Draft genome of Bugula neritina, a colonial animal packing powerful symbionts and potential medicines.</title>
        <authorList>
            <person name="Rayko M."/>
        </authorList>
    </citation>
    <scope>NUCLEOTIDE SEQUENCE [LARGE SCALE GENOMIC DNA]</scope>
    <source>
        <strain evidence="5">Kwan_BN1</strain>
    </source>
</reference>
<dbReference type="SMART" id="SM00321">
    <property type="entry name" value="WSC"/>
    <property type="match status" value="2"/>
</dbReference>
<feature type="signal peptide" evidence="2">
    <location>
        <begin position="1"/>
        <end position="17"/>
    </location>
</feature>
<accession>A0A7J7KJN9</accession>
<name>A0A7J7KJN9_BUGNE</name>
<evidence type="ECO:0000259" key="3">
    <source>
        <dbReference type="PROSITE" id="PS50041"/>
    </source>
</evidence>
<evidence type="ECO:0000259" key="4">
    <source>
        <dbReference type="PROSITE" id="PS51212"/>
    </source>
</evidence>
<evidence type="ECO:0008006" key="7">
    <source>
        <dbReference type="Google" id="ProtNLM"/>
    </source>
</evidence>
<feature type="domain" description="C-type lectin" evidence="3">
    <location>
        <begin position="1227"/>
        <end position="1352"/>
    </location>
</feature>
<feature type="chain" id="PRO_5029640459" description="SVEP1" evidence="2">
    <location>
        <begin position="18"/>
        <end position="1456"/>
    </location>
</feature>
<feature type="domain" description="C-type lectin" evidence="3">
    <location>
        <begin position="543"/>
        <end position="672"/>
    </location>
</feature>
<feature type="domain" description="WSC" evidence="4">
    <location>
        <begin position="1345"/>
        <end position="1447"/>
    </location>
</feature>
<evidence type="ECO:0000256" key="2">
    <source>
        <dbReference type="SAM" id="SignalP"/>
    </source>
</evidence>
<dbReference type="Gene3D" id="3.10.100.10">
    <property type="entry name" value="Mannose-Binding Protein A, subunit A"/>
    <property type="match status" value="3"/>
</dbReference>
<dbReference type="InterPro" id="IPR001304">
    <property type="entry name" value="C-type_lectin-like"/>
</dbReference>
<dbReference type="InterPro" id="IPR016187">
    <property type="entry name" value="CTDL_fold"/>
</dbReference>
<feature type="domain" description="WSC" evidence="4">
    <location>
        <begin position="782"/>
        <end position="881"/>
    </location>
</feature>
<dbReference type="Proteomes" id="UP000593567">
    <property type="component" value="Unassembled WGS sequence"/>
</dbReference>
<comment type="caution">
    <text evidence="5">The sequence shown here is derived from an EMBL/GenBank/DDBJ whole genome shotgun (WGS) entry which is preliminary data.</text>
</comment>
<evidence type="ECO:0000313" key="5">
    <source>
        <dbReference type="EMBL" id="KAF6038940.1"/>
    </source>
</evidence>
<feature type="domain" description="WSC" evidence="4">
    <location>
        <begin position="1080"/>
        <end position="1172"/>
    </location>
</feature>
<dbReference type="PANTHER" id="PTHR45710:SF26">
    <property type="entry name" value="RH26557P"/>
    <property type="match status" value="1"/>
</dbReference>
<dbReference type="InterPro" id="IPR016186">
    <property type="entry name" value="C-type_lectin-like/link_sf"/>
</dbReference>
<dbReference type="SMART" id="SM00034">
    <property type="entry name" value="CLECT"/>
    <property type="match status" value="3"/>
</dbReference>
<dbReference type="OrthoDB" id="6285323at2759"/>
<evidence type="ECO:0000313" key="6">
    <source>
        <dbReference type="Proteomes" id="UP000593567"/>
    </source>
</evidence>
<keyword evidence="6" id="KW-1185">Reference proteome</keyword>
<dbReference type="PROSITE" id="PS51212">
    <property type="entry name" value="WSC"/>
    <property type="match status" value="3"/>
</dbReference>